<accession>A0A1S8TX08</accession>
<evidence type="ECO:0000259" key="1">
    <source>
        <dbReference type="PROSITE" id="PS50987"/>
    </source>
</evidence>
<dbReference type="PRINTS" id="PR00778">
    <property type="entry name" value="HTHARSR"/>
</dbReference>
<sequence length="307" mass="34810">MLHFESMRAASEMFKALSAPMRLKIMEILYEDGDKNLNDLANMLDLTNSAISLHIKKLEEVGLIEIHTMSGKRGSMKICKPLHDIMIIDLLPKKIDVSSYQDEIGIGYYSNCQITATCGISTKDNIIGEFDDPRYFLFPEHFGASILWFTTGFIEYNLPNRLTAGQKLTELQLSFEISSESPGYNEDYPSDIHFSINNINLGYWVSPGDFGARRGRLTPAWWPEICNQYGRLKTLSINKNGTFIDGGYQISKTTIDDLNLDYTSTISFRFSVPKDTKNVGGFTLFGEGFGDYNQSIKMQTFYEMNES</sequence>
<evidence type="ECO:0000313" key="2">
    <source>
        <dbReference type="EMBL" id="OOM82286.1"/>
    </source>
</evidence>
<reference evidence="2" key="1">
    <citation type="submission" date="2016-05" db="EMBL/GenBank/DDBJ databases">
        <title>Microbial solvent formation.</title>
        <authorList>
            <person name="Poehlein A."/>
            <person name="Montoya Solano J.D."/>
            <person name="Flitsch S."/>
            <person name="Krabben P."/>
            <person name="Duerre P."/>
            <person name="Daniel R."/>
        </authorList>
    </citation>
    <scope>NUCLEOTIDE SEQUENCE [LARGE SCALE GENOMIC DNA]</scope>
    <source>
        <strain evidence="2">DSM 2619</strain>
    </source>
</reference>
<dbReference type="OrthoDB" id="9781958at2"/>
<feature type="domain" description="HTH arsR-type" evidence="1">
    <location>
        <begin position="2"/>
        <end position="102"/>
    </location>
</feature>
<gene>
    <name evidence="2" type="ORF">CLPUN_04250</name>
</gene>
<dbReference type="InterPro" id="IPR036390">
    <property type="entry name" value="WH_DNA-bd_sf"/>
</dbReference>
<dbReference type="SUPFAM" id="SSF46785">
    <property type="entry name" value="Winged helix' DNA-binding domain"/>
    <property type="match status" value="1"/>
</dbReference>
<dbReference type="EMBL" id="LZZM01000022">
    <property type="protein sequence ID" value="OOM82286.1"/>
    <property type="molecule type" value="Genomic_DNA"/>
</dbReference>
<protein>
    <submittedName>
        <fullName evidence="2">Helix-turn-helix domain protein</fullName>
    </submittedName>
</protein>
<dbReference type="PROSITE" id="PS50987">
    <property type="entry name" value="HTH_ARSR_2"/>
    <property type="match status" value="1"/>
</dbReference>
<dbReference type="PANTHER" id="PTHR38600:SF1">
    <property type="entry name" value="TRANSCRIPTIONAL REGULATORY PROTEIN"/>
    <property type="match status" value="1"/>
</dbReference>
<dbReference type="RefSeq" id="WP_077845728.1">
    <property type="nucleotide sequence ID" value="NZ_LZZM01000022.1"/>
</dbReference>
<name>A0A1S8TX08_9CLOT</name>
<dbReference type="GO" id="GO:0003700">
    <property type="term" value="F:DNA-binding transcription factor activity"/>
    <property type="evidence" value="ECO:0007669"/>
    <property type="project" value="InterPro"/>
</dbReference>
<dbReference type="CDD" id="cd00090">
    <property type="entry name" value="HTH_ARSR"/>
    <property type="match status" value="1"/>
</dbReference>
<keyword evidence="3" id="KW-1185">Reference proteome</keyword>
<evidence type="ECO:0000313" key="3">
    <source>
        <dbReference type="Proteomes" id="UP000190890"/>
    </source>
</evidence>
<dbReference type="Proteomes" id="UP000190890">
    <property type="component" value="Unassembled WGS sequence"/>
</dbReference>
<dbReference type="Pfam" id="PF01022">
    <property type="entry name" value="HTH_5"/>
    <property type="match status" value="1"/>
</dbReference>
<organism evidence="2 3">
    <name type="scientific">Clostridium puniceum</name>
    <dbReference type="NCBI Taxonomy" id="29367"/>
    <lineage>
        <taxon>Bacteria</taxon>
        <taxon>Bacillati</taxon>
        <taxon>Bacillota</taxon>
        <taxon>Clostridia</taxon>
        <taxon>Eubacteriales</taxon>
        <taxon>Clostridiaceae</taxon>
        <taxon>Clostridium</taxon>
    </lineage>
</organism>
<dbReference type="InterPro" id="IPR001845">
    <property type="entry name" value="HTH_ArsR_DNA-bd_dom"/>
</dbReference>
<dbReference type="PANTHER" id="PTHR38600">
    <property type="entry name" value="TRANSCRIPTIONAL REGULATORY PROTEIN"/>
    <property type="match status" value="1"/>
</dbReference>
<dbReference type="Gene3D" id="1.10.10.10">
    <property type="entry name" value="Winged helix-like DNA-binding domain superfamily/Winged helix DNA-binding domain"/>
    <property type="match status" value="1"/>
</dbReference>
<dbReference type="SMART" id="SM00418">
    <property type="entry name" value="HTH_ARSR"/>
    <property type="match status" value="1"/>
</dbReference>
<dbReference type="InterPro" id="IPR036388">
    <property type="entry name" value="WH-like_DNA-bd_sf"/>
</dbReference>
<proteinExistence type="predicted"/>
<dbReference type="InterPro" id="IPR011991">
    <property type="entry name" value="ArsR-like_HTH"/>
</dbReference>
<dbReference type="AlphaFoldDB" id="A0A1S8TX08"/>
<dbReference type="STRING" id="29367.CLPUN_04250"/>
<comment type="caution">
    <text evidence="2">The sequence shown here is derived from an EMBL/GenBank/DDBJ whole genome shotgun (WGS) entry which is preliminary data.</text>
</comment>